<proteinExistence type="predicted"/>
<sequence>MQEVADGLGWSRAKVSRVETAQIRPHHGDVADLLDLYGVSSPERDALVTLAREIRRRGWWTAYLDVFSGSYVALEDEASCIRTWHPQLIHGLLQTADYARAVIRAGRVGIDDSEVDRRVAARMVRQALLTRDGAPGLHMILDEAVIRRWVGGRDVMKAQLDALAYHAGRPNITIQITPYAIGEHPGLDGRFTLLSYPDPADPDIAYIEGTMGDVYIESAEEVGAHKLRFERISALAMSPEDSVKLITKVAQE</sequence>
<dbReference type="PROSITE" id="PS50943">
    <property type="entry name" value="HTH_CROC1"/>
    <property type="match status" value="1"/>
</dbReference>
<reference evidence="2" key="2">
    <citation type="submission" date="2020-09" db="EMBL/GenBank/DDBJ databases">
        <authorList>
            <person name="Sun Q."/>
            <person name="Ohkuma M."/>
        </authorList>
    </citation>
    <scope>NUCLEOTIDE SEQUENCE</scope>
    <source>
        <strain evidence="2">JCM 13064</strain>
    </source>
</reference>
<dbReference type="CDD" id="cd00093">
    <property type="entry name" value="HTH_XRE"/>
    <property type="match status" value="1"/>
</dbReference>
<protein>
    <submittedName>
        <fullName evidence="2">Transcriptional regulator</fullName>
    </submittedName>
</protein>
<gene>
    <name evidence="2" type="ORF">GCM10007964_15360</name>
</gene>
<keyword evidence="3" id="KW-1185">Reference proteome</keyword>
<reference evidence="2" key="1">
    <citation type="journal article" date="2014" name="Int. J. Syst. Evol. Microbiol.">
        <title>Complete genome sequence of Corynebacterium casei LMG S-19264T (=DSM 44701T), isolated from a smear-ripened cheese.</title>
        <authorList>
            <consortium name="US DOE Joint Genome Institute (JGI-PGF)"/>
            <person name="Walter F."/>
            <person name="Albersmeier A."/>
            <person name="Kalinowski J."/>
            <person name="Ruckert C."/>
        </authorList>
    </citation>
    <scope>NUCLEOTIDE SEQUENCE</scope>
    <source>
        <strain evidence="2">JCM 13064</strain>
    </source>
</reference>
<comment type="caution">
    <text evidence="2">The sequence shown here is derived from an EMBL/GenBank/DDBJ whole genome shotgun (WGS) entry which is preliminary data.</text>
</comment>
<dbReference type="InterPro" id="IPR043917">
    <property type="entry name" value="DUF5753"/>
</dbReference>
<name>A0A917QXC6_9ACTN</name>
<dbReference type="InterPro" id="IPR001387">
    <property type="entry name" value="Cro/C1-type_HTH"/>
</dbReference>
<evidence type="ECO:0000259" key="1">
    <source>
        <dbReference type="PROSITE" id="PS50943"/>
    </source>
</evidence>
<evidence type="ECO:0000313" key="3">
    <source>
        <dbReference type="Proteomes" id="UP000645217"/>
    </source>
</evidence>
<dbReference type="EMBL" id="BMNT01000006">
    <property type="protein sequence ID" value="GGK73462.1"/>
    <property type="molecule type" value="Genomic_DNA"/>
</dbReference>
<dbReference type="Pfam" id="PF19054">
    <property type="entry name" value="DUF5753"/>
    <property type="match status" value="1"/>
</dbReference>
<feature type="domain" description="HTH cro/C1-type" evidence="1">
    <location>
        <begin position="1"/>
        <end position="44"/>
    </location>
</feature>
<dbReference type="Pfam" id="PF13560">
    <property type="entry name" value="HTH_31"/>
    <property type="match status" value="1"/>
</dbReference>
<accession>A0A917QXC6</accession>
<organism evidence="2 3">
    <name type="scientific">Sphaerisporangium melleum</name>
    <dbReference type="NCBI Taxonomy" id="321316"/>
    <lineage>
        <taxon>Bacteria</taxon>
        <taxon>Bacillati</taxon>
        <taxon>Actinomycetota</taxon>
        <taxon>Actinomycetes</taxon>
        <taxon>Streptosporangiales</taxon>
        <taxon>Streptosporangiaceae</taxon>
        <taxon>Sphaerisporangium</taxon>
    </lineage>
</organism>
<dbReference type="AlphaFoldDB" id="A0A917QXC6"/>
<evidence type="ECO:0000313" key="2">
    <source>
        <dbReference type="EMBL" id="GGK73462.1"/>
    </source>
</evidence>
<dbReference type="Proteomes" id="UP000645217">
    <property type="component" value="Unassembled WGS sequence"/>
</dbReference>